<evidence type="ECO:0000259" key="1">
    <source>
        <dbReference type="Pfam" id="PF00078"/>
    </source>
</evidence>
<name>A0ABC9WHU0_GRUJA</name>
<dbReference type="Proteomes" id="UP001623348">
    <property type="component" value="Unassembled WGS sequence"/>
</dbReference>
<proteinExistence type="predicted"/>
<organism evidence="2 3">
    <name type="scientific">Grus japonensis</name>
    <name type="common">Japanese crane</name>
    <name type="synonym">Red-crowned crane</name>
    <dbReference type="NCBI Taxonomy" id="30415"/>
    <lineage>
        <taxon>Eukaryota</taxon>
        <taxon>Metazoa</taxon>
        <taxon>Chordata</taxon>
        <taxon>Craniata</taxon>
        <taxon>Vertebrata</taxon>
        <taxon>Euteleostomi</taxon>
        <taxon>Archelosauria</taxon>
        <taxon>Archosauria</taxon>
        <taxon>Dinosauria</taxon>
        <taxon>Saurischia</taxon>
        <taxon>Theropoda</taxon>
        <taxon>Coelurosauria</taxon>
        <taxon>Aves</taxon>
        <taxon>Neognathae</taxon>
        <taxon>Neoaves</taxon>
        <taxon>Gruiformes</taxon>
        <taxon>Gruidae</taxon>
        <taxon>Grus</taxon>
    </lineage>
</organism>
<feature type="domain" description="Reverse transcriptase" evidence="1">
    <location>
        <begin position="45"/>
        <end position="182"/>
    </location>
</feature>
<reference evidence="2 3" key="1">
    <citation type="submission" date="2024-06" db="EMBL/GenBank/DDBJ databases">
        <title>The draft genome of Grus japonensis, version 3.</title>
        <authorList>
            <person name="Nabeshima K."/>
            <person name="Suzuki S."/>
            <person name="Onuma M."/>
        </authorList>
    </citation>
    <scope>NUCLEOTIDE SEQUENCE [LARGE SCALE GENOMIC DNA]</scope>
    <source>
        <strain evidence="2 3">451A</strain>
    </source>
</reference>
<keyword evidence="3" id="KW-1185">Reference proteome</keyword>
<dbReference type="Pfam" id="PF00078">
    <property type="entry name" value="RVT_1"/>
    <property type="match status" value="1"/>
</dbReference>
<accession>A0ABC9WHU0</accession>
<evidence type="ECO:0000313" key="3">
    <source>
        <dbReference type="Proteomes" id="UP001623348"/>
    </source>
</evidence>
<evidence type="ECO:0000313" key="2">
    <source>
        <dbReference type="EMBL" id="GAB0183877.1"/>
    </source>
</evidence>
<sequence>MFILRELAEALTKPLCIIYQQSWLTGEVPVDWRLANVMPIYKKGRKEDLGNYRPVSLTSVPGKVMEKIILSAIMQHIQDNQAIRPSQHGFMKGRSCLTNLISFYDQVTRLVDEGKAVDVVYLDFSKAFDTVSHSILLEHLDAHGLDGHTLHWVKNWLDGLAQRVVVNGVKCSWWPATSGVPQYWG</sequence>
<dbReference type="PANTHER" id="PTHR33332">
    <property type="entry name" value="REVERSE TRANSCRIPTASE DOMAIN-CONTAINING PROTEIN"/>
    <property type="match status" value="1"/>
</dbReference>
<protein>
    <submittedName>
        <fullName evidence="2">Mitochondrial enolase superfamily member 1</fullName>
    </submittedName>
</protein>
<dbReference type="AlphaFoldDB" id="A0ABC9WHU0"/>
<comment type="caution">
    <text evidence="2">The sequence shown here is derived from an EMBL/GenBank/DDBJ whole genome shotgun (WGS) entry which is preliminary data.</text>
</comment>
<dbReference type="SUPFAM" id="SSF56672">
    <property type="entry name" value="DNA/RNA polymerases"/>
    <property type="match status" value="1"/>
</dbReference>
<dbReference type="InterPro" id="IPR043502">
    <property type="entry name" value="DNA/RNA_pol_sf"/>
</dbReference>
<dbReference type="CDD" id="cd01650">
    <property type="entry name" value="RT_nLTR_like"/>
    <property type="match status" value="1"/>
</dbReference>
<dbReference type="EMBL" id="BAAFJT010000002">
    <property type="protein sequence ID" value="GAB0183877.1"/>
    <property type="molecule type" value="Genomic_DNA"/>
</dbReference>
<dbReference type="InterPro" id="IPR000477">
    <property type="entry name" value="RT_dom"/>
</dbReference>
<gene>
    <name evidence="2" type="ORF">GRJ2_000853000</name>
</gene>